<evidence type="ECO:0000313" key="2">
    <source>
        <dbReference type="Proteomes" id="UP001549047"/>
    </source>
</evidence>
<proteinExistence type="predicted"/>
<organism evidence="1 2">
    <name type="scientific">Rhizobium aquaticum</name>
    <dbReference type="NCBI Taxonomy" id="1549636"/>
    <lineage>
        <taxon>Bacteria</taxon>
        <taxon>Pseudomonadati</taxon>
        <taxon>Pseudomonadota</taxon>
        <taxon>Alphaproteobacteria</taxon>
        <taxon>Hyphomicrobiales</taxon>
        <taxon>Rhizobiaceae</taxon>
        <taxon>Rhizobium/Agrobacterium group</taxon>
        <taxon>Rhizobium</taxon>
    </lineage>
</organism>
<dbReference type="EMBL" id="JBEPMB010000011">
    <property type="protein sequence ID" value="MET3616031.1"/>
    <property type="molecule type" value="Genomic_DNA"/>
</dbReference>
<protein>
    <submittedName>
        <fullName evidence="1">Uncharacterized protein</fullName>
    </submittedName>
</protein>
<name>A0ABV2J6X6_9HYPH</name>
<reference evidence="1 2" key="1">
    <citation type="submission" date="2024-06" db="EMBL/GenBank/DDBJ databases">
        <title>Genomic Encyclopedia of Type Strains, Phase IV (KMG-IV): sequencing the most valuable type-strain genomes for metagenomic binning, comparative biology and taxonomic classification.</title>
        <authorList>
            <person name="Goeker M."/>
        </authorList>
    </citation>
    <scope>NUCLEOTIDE SEQUENCE [LARGE SCALE GENOMIC DNA]</scope>
    <source>
        <strain evidence="1 2">DSM 29780</strain>
    </source>
</reference>
<sequence>MRTLRHGLRHEEMVKGITVMKRKSSKSDKMRIRDIQPIESLIRRDRKNLFYIGIEFANPQLHGDFPKRDSTDEDVVLSIADKTTRMVPEFHVVVQPPQQGMRIEE</sequence>
<comment type="caution">
    <text evidence="1">The sequence shown here is derived from an EMBL/GenBank/DDBJ whole genome shotgun (WGS) entry which is preliminary data.</text>
</comment>
<dbReference type="Proteomes" id="UP001549047">
    <property type="component" value="Unassembled WGS sequence"/>
</dbReference>
<evidence type="ECO:0000313" key="1">
    <source>
        <dbReference type="EMBL" id="MET3616031.1"/>
    </source>
</evidence>
<accession>A0ABV2J6X6</accession>
<keyword evidence="2" id="KW-1185">Reference proteome</keyword>
<gene>
    <name evidence="1" type="ORF">ABID16_004380</name>
</gene>